<dbReference type="EMBL" id="CAJNOJ010000040">
    <property type="protein sequence ID" value="CAF0929204.1"/>
    <property type="molecule type" value="Genomic_DNA"/>
</dbReference>
<evidence type="ECO:0000256" key="4">
    <source>
        <dbReference type="ARBA" id="ARBA00022912"/>
    </source>
</evidence>
<evidence type="ECO:0000313" key="11">
    <source>
        <dbReference type="Proteomes" id="UP000663852"/>
    </source>
</evidence>
<feature type="domain" description="Tyrosine specific protein phosphatases" evidence="7">
    <location>
        <begin position="108"/>
        <end position="169"/>
    </location>
</feature>
<dbReference type="PANTHER" id="PTHR10159">
    <property type="entry name" value="DUAL SPECIFICITY PROTEIN PHOSPHATASE"/>
    <property type="match status" value="1"/>
</dbReference>
<dbReference type="OrthoDB" id="285418at2759"/>
<dbReference type="PROSITE" id="PS50054">
    <property type="entry name" value="TYR_PHOSPHATASE_DUAL"/>
    <property type="match status" value="1"/>
</dbReference>
<dbReference type="Gene3D" id="3.90.190.10">
    <property type="entry name" value="Protein tyrosine phosphatase superfamily"/>
    <property type="match status" value="1"/>
</dbReference>
<dbReference type="GO" id="GO:0008330">
    <property type="term" value="F:protein tyrosine/threonine phosphatase activity"/>
    <property type="evidence" value="ECO:0007669"/>
    <property type="project" value="TreeGrafter"/>
</dbReference>
<dbReference type="SUPFAM" id="SSF52799">
    <property type="entry name" value="(Phosphotyrosine protein) phosphatases II"/>
    <property type="match status" value="1"/>
</dbReference>
<dbReference type="InterPro" id="IPR016130">
    <property type="entry name" value="Tyr_Pase_AS"/>
</dbReference>
<dbReference type="GO" id="GO:0033550">
    <property type="term" value="F:MAP kinase tyrosine phosphatase activity"/>
    <property type="evidence" value="ECO:0007669"/>
    <property type="project" value="TreeGrafter"/>
</dbReference>
<dbReference type="EMBL" id="CAJNOR010000211">
    <property type="protein sequence ID" value="CAF0841439.1"/>
    <property type="molecule type" value="Genomic_DNA"/>
</dbReference>
<evidence type="ECO:0000256" key="3">
    <source>
        <dbReference type="ARBA" id="ARBA00022801"/>
    </source>
</evidence>
<dbReference type="PROSITE" id="PS50056">
    <property type="entry name" value="TYR_PHOSPHATASE_2"/>
    <property type="match status" value="1"/>
</dbReference>
<accession>A0A814BJI7</accession>
<gene>
    <name evidence="9" type="ORF">EDS130_LOCUS11202</name>
    <name evidence="8" type="ORF">XAT740_LOCUS4991</name>
</gene>
<dbReference type="InterPro" id="IPR020422">
    <property type="entry name" value="TYR_PHOSPHATASE_DUAL_dom"/>
</dbReference>
<keyword evidence="4" id="KW-0904">Protein phosphatase</keyword>
<keyword evidence="3" id="KW-0378">Hydrolase</keyword>
<feature type="domain" description="Tyrosine-protein phosphatase" evidence="6">
    <location>
        <begin position="45"/>
        <end position="188"/>
    </location>
</feature>
<evidence type="ECO:0000256" key="2">
    <source>
        <dbReference type="ARBA" id="ARBA00013064"/>
    </source>
</evidence>
<dbReference type="AlphaFoldDB" id="A0A814BJI7"/>
<evidence type="ECO:0000259" key="6">
    <source>
        <dbReference type="PROSITE" id="PS50054"/>
    </source>
</evidence>
<dbReference type="InterPro" id="IPR029021">
    <property type="entry name" value="Prot-tyrosine_phosphatase-like"/>
</dbReference>
<feature type="compositionally biased region" description="Basic and acidic residues" evidence="5">
    <location>
        <begin position="213"/>
        <end position="222"/>
    </location>
</feature>
<dbReference type="InterPro" id="IPR000340">
    <property type="entry name" value="Dual-sp_phosphatase_cat-dom"/>
</dbReference>
<evidence type="ECO:0000313" key="8">
    <source>
        <dbReference type="EMBL" id="CAF0841439.1"/>
    </source>
</evidence>
<dbReference type="EC" id="3.1.3.48" evidence="2"/>
<dbReference type="PROSITE" id="PS00383">
    <property type="entry name" value="TYR_PHOSPHATASE_1"/>
    <property type="match status" value="1"/>
</dbReference>
<comment type="caution">
    <text evidence="9">The sequence shown here is derived from an EMBL/GenBank/DDBJ whole genome shotgun (WGS) entry which is preliminary data.</text>
</comment>
<dbReference type="Proteomes" id="UP000663852">
    <property type="component" value="Unassembled WGS sequence"/>
</dbReference>
<feature type="region of interest" description="Disordered" evidence="5">
    <location>
        <begin position="195"/>
        <end position="222"/>
    </location>
</feature>
<evidence type="ECO:0000313" key="10">
    <source>
        <dbReference type="Proteomes" id="UP000663828"/>
    </source>
</evidence>
<protein>
    <recommendedName>
        <fullName evidence="2">protein-tyrosine-phosphatase</fullName>
        <ecNumber evidence="2">3.1.3.48</ecNumber>
    </recommendedName>
</protein>
<dbReference type="GO" id="GO:0043409">
    <property type="term" value="P:negative regulation of MAPK cascade"/>
    <property type="evidence" value="ECO:0007669"/>
    <property type="project" value="TreeGrafter"/>
</dbReference>
<dbReference type="GO" id="GO:0005737">
    <property type="term" value="C:cytoplasm"/>
    <property type="evidence" value="ECO:0007669"/>
    <property type="project" value="TreeGrafter"/>
</dbReference>
<evidence type="ECO:0000259" key="7">
    <source>
        <dbReference type="PROSITE" id="PS50056"/>
    </source>
</evidence>
<dbReference type="SMART" id="SM00195">
    <property type="entry name" value="DSPc"/>
    <property type="match status" value="1"/>
</dbReference>
<dbReference type="Pfam" id="PF00782">
    <property type="entry name" value="DSPc"/>
    <property type="match status" value="1"/>
</dbReference>
<comment type="similarity">
    <text evidence="1">Belongs to the protein-tyrosine phosphatase family. Non-receptor class dual specificity subfamily.</text>
</comment>
<evidence type="ECO:0000256" key="5">
    <source>
        <dbReference type="SAM" id="MobiDB-lite"/>
    </source>
</evidence>
<evidence type="ECO:0000256" key="1">
    <source>
        <dbReference type="ARBA" id="ARBA00008601"/>
    </source>
</evidence>
<dbReference type="InterPro" id="IPR000387">
    <property type="entry name" value="Tyr_Pase_dom"/>
</dbReference>
<dbReference type="GO" id="GO:0017017">
    <property type="term" value="F:MAP kinase tyrosine/serine/threonine phosphatase activity"/>
    <property type="evidence" value="ECO:0007669"/>
    <property type="project" value="TreeGrafter"/>
</dbReference>
<organism evidence="9 11">
    <name type="scientific">Adineta ricciae</name>
    <name type="common">Rotifer</name>
    <dbReference type="NCBI Taxonomy" id="249248"/>
    <lineage>
        <taxon>Eukaryota</taxon>
        <taxon>Metazoa</taxon>
        <taxon>Spiralia</taxon>
        <taxon>Gnathifera</taxon>
        <taxon>Rotifera</taxon>
        <taxon>Eurotatoria</taxon>
        <taxon>Bdelloidea</taxon>
        <taxon>Adinetida</taxon>
        <taxon>Adinetidae</taxon>
        <taxon>Adineta</taxon>
    </lineage>
</organism>
<name>A0A814BJI7_ADIRI</name>
<reference evidence="9" key="1">
    <citation type="submission" date="2021-02" db="EMBL/GenBank/DDBJ databases">
        <authorList>
            <person name="Nowell W R."/>
        </authorList>
    </citation>
    <scope>NUCLEOTIDE SEQUENCE</scope>
</reference>
<sequence length="222" mass="25528">MFAPLLDPIGNNVMRSITSDELARMQEIEAIRNSNDNRAYLTIGGPSIVLDDFLFLGDFEHANNQTLLEELQIKHILNVCDWEITRLDPDNFSITHIPLSDNSVTNIRQHFDRTNELLHEFYEKKERCLVHCAAGISRSATIVLAYLMKYHHNTLTDAYGFLVEKRPSICPNDGFLLQLIRYEKDLIQTREIQSESAGKSLAKEDNPIETLSEFEHKHVTNE</sequence>
<dbReference type="Proteomes" id="UP000663828">
    <property type="component" value="Unassembled WGS sequence"/>
</dbReference>
<dbReference type="CDD" id="cd14498">
    <property type="entry name" value="DSP"/>
    <property type="match status" value="1"/>
</dbReference>
<proteinExistence type="inferred from homology"/>
<keyword evidence="10" id="KW-1185">Reference proteome</keyword>
<dbReference type="PANTHER" id="PTHR10159:SF519">
    <property type="entry name" value="DUAL SPECIFICITY PROTEIN PHOSPHATASE MPK3"/>
    <property type="match status" value="1"/>
</dbReference>
<evidence type="ECO:0000313" key="9">
    <source>
        <dbReference type="EMBL" id="CAF0929204.1"/>
    </source>
</evidence>